<gene>
    <name evidence="1" type="ORF">S12H4_16752</name>
</gene>
<reference evidence="1" key="1">
    <citation type="journal article" date="2014" name="Front. Microbiol.">
        <title>High frequency of phylogenetically diverse reductive dehalogenase-homologous genes in deep subseafloor sedimentary metagenomes.</title>
        <authorList>
            <person name="Kawai M."/>
            <person name="Futagami T."/>
            <person name="Toyoda A."/>
            <person name="Takaki Y."/>
            <person name="Nishi S."/>
            <person name="Hori S."/>
            <person name="Arai W."/>
            <person name="Tsubouchi T."/>
            <person name="Morono Y."/>
            <person name="Uchiyama I."/>
            <person name="Ito T."/>
            <person name="Fujiyama A."/>
            <person name="Inagaki F."/>
            <person name="Takami H."/>
        </authorList>
    </citation>
    <scope>NUCLEOTIDE SEQUENCE</scope>
    <source>
        <strain evidence="1">Expedition CK06-06</strain>
    </source>
</reference>
<name>X1RJ64_9ZZZZ</name>
<sequence length="59" mass="6274">MSAGVKRKFLGLTPGHTYRVSARLNTLEMDSGQGDWSVSLHAAYNPPGGADLTTVESPQ</sequence>
<protein>
    <submittedName>
        <fullName evidence="1">Uncharacterized protein</fullName>
    </submittedName>
</protein>
<accession>X1RJ64</accession>
<organism evidence="1">
    <name type="scientific">marine sediment metagenome</name>
    <dbReference type="NCBI Taxonomy" id="412755"/>
    <lineage>
        <taxon>unclassified sequences</taxon>
        <taxon>metagenomes</taxon>
        <taxon>ecological metagenomes</taxon>
    </lineage>
</organism>
<dbReference type="AlphaFoldDB" id="X1RJ64"/>
<comment type="caution">
    <text evidence="1">The sequence shown here is derived from an EMBL/GenBank/DDBJ whole genome shotgun (WGS) entry which is preliminary data.</text>
</comment>
<evidence type="ECO:0000313" key="1">
    <source>
        <dbReference type="EMBL" id="GAI80678.1"/>
    </source>
</evidence>
<dbReference type="EMBL" id="BARW01008126">
    <property type="protein sequence ID" value="GAI80678.1"/>
    <property type="molecule type" value="Genomic_DNA"/>
</dbReference>
<proteinExistence type="predicted"/>